<dbReference type="Proteomes" id="UP000368418">
    <property type="component" value="Unassembled WGS sequence"/>
</dbReference>
<dbReference type="Proteomes" id="UP001170023">
    <property type="component" value="Unassembled WGS sequence"/>
</dbReference>
<evidence type="ECO:0000313" key="11">
    <source>
        <dbReference type="EMBL" id="MDO6357226.1"/>
    </source>
</evidence>
<evidence type="ECO:0000313" key="20">
    <source>
        <dbReference type="Proteomes" id="UP000368418"/>
    </source>
</evidence>
<dbReference type="EMBL" id="CZAI01000003">
    <property type="protein sequence ID" value="CUP19406.1"/>
    <property type="molecule type" value="Genomic_DNA"/>
</dbReference>
<dbReference type="Proteomes" id="UP000284431">
    <property type="component" value="Unassembled WGS sequence"/>
</dbReference>
<dbReference type="EMBL" id="VVYD01000018">
    <property type="protein sequence ID" value="KAA5496557.1"/>
    <property type="molecule type" value="Genomic_DNA"/>
</dbReference>
<dbReference type="EMBL" id="VVYF01000006">
    <property type="protein sequence ID" value="KAA5493377.1"/>
    <property type="molecule type" value="Genomic_DNA"/>
</dbReference>
<organism evidence="6 16">
    <name type="scientific">Bacteroides caccae</name>
    <dbReference type="NCBI Taxonomy" id="47678"/>
    <lineage>
        <taxon>Bacteria</taxon>
        <taxon>Pseudomonadati</taxon>
        <taxon>Bacteroidota</taxon>
        <taxon>Bacteroidia</taxon>
        <taxon>Bacteroidales</taxon>
        <taxon>Bacteroidaceae</taxon>
        <taxon>Bacteroides</taxon>
    </lineage>
</organism>
<evidence type="ECO:0000313" key="17">
    <source>
        <dbReference type="Proteomes" id="UP000283512"/>
    </source>
</evidence>
<sequence length="355" mass="40718">MEDQNYTIKDIARMAGVSAGTVDRVLHNRGDVSSKSKAKVQKVLDEIHYQPNVFAIGLAAKKKYTFICLIPYYIEHDYWHSVVGGIERARQELRPFNVSVNYLCYHHGDKKSYQEACHTIRDSSVDAVLIAPNFREETIELTSYLQENKIAYAFVDFNMEEANALTYIGQDSYKSGYIAAKILMRNYSLGEGQELVLFLSNNKNNPAEIQMQRRLKGFMSYITEEYDNLTIHEVVLNKSNQENNQQTLDEFFQAHPKAVLGIVFNSRVYQLGEYLRHAEHSMKGLIGYDLLKANVDLLKSGDVHYLIGQRPGLQGYCGVKALCDHVVFKKSVDSVKYMPIDILIKENIDFYFEFV</sequence>
<dbReference type="EMBL" id="QSJD01000005">
    <property type="protein sequence ID" value="RHD51557.1"/>
    <property type="molecule type" value="Genomic_DNA"/>
</dbReference>
<evidence type="ECO:0000313" key="15">
    <source>
        <dbReference type="Proteomes" id="UP000095657"/>
    </source>
</evidence>
<dbReference type="CDD" id="cd06307">
    <property type="entry name" value="PBP1_sugar_binding"/>
    <property type="match status" value="1"/>
</dbReference>
<dbReference type="PANTHER" id="PTHR30146:SF144">
    <property type="entry name" value="LACI-FAMILY TRANSCRIPTION REGULATOR"/>
    <property type="match status" value="1"/>
</dbReference>
<dbReference type="Proteomes" id="UP000095725">
    <property type="component" value="Unassembled WGS sequence"/>
</dbReference>
<feature type="domain" description="HTH lacI-type" evidence="4">
    <location>
        <begin position="6"/>
        <end position="60"/>
    </location>
</feature>
<dbReference type="Pfam" id="PF00356">
    <property type="entry name" value="LacI"/>
    <property type="match status" value="1"/>
</dbReference>
<dbReference type="STRING" id="47678.ERS852494_01728"/>
<evidence type="ECO:0000313" key="18">
    <source>
        <dbReference type="Proteomes" id="UP000284431"/>
    </source>
</evidence>
<dbReference type="PROSITE" id="PS50932">
    <property type="entry name" value="HTH_LACI_2"/>
    <property type="match status" value="1"/>
</dbReference>
<reference evidence="11" key="4">
    <citation type="submission" date="2023-07" db="EMBL/GenBank/DDBJ databases">
        <title>Whole Genome Sequencing of Colonoscopy isolates.</title>
        <authorList>
            <person name="Surve S.V."/>
            <person name="Valls R.A."/>
            <person name="Barrak K.E."/>
            <person name="Gardner T.B."/>
            <person name="O'Toole G.A."/>
        </authorList>
    </citation>
    <scope>NUCLEOTIDE SEQUENCE</scope>
    <source>
        <strain evidence="11">GP0119</strain>
    </source>
</reference>
<reference evidence="20 21" key="3">
    <citation type="journal article" date="2019" name="Nat. Med.">
        <title>A library of human gut bacterial isolates paired with longitudinal multiomics data enables mechanistic microbiome research.</title>
        <authorList>
            <person name="Poyet M."/>
            <person name="Groussin M."/>
            <person name="Gibbons S.M."/>
            <person name="Avila-Pacheco J."/>
            <person name="Jiang X."/>
            <person name="Kearney S.M."/>
            <person name="Perrotta A.R."/>
            <person name="Berdy B."/>
            <person name="Zhao S."/>
            <person name="Lieberman T.D."/>
            <person name="Swanson P.K."/>
            <person name="Smith M."/>
            <person name="Roesemann S."/>
            <person name="Alexander J.E."/>
            <person name="Rich S.A."/>
            <person name="Livny J."/>
            <person name="Vlamakis H."/>
            <person name="Clish C."/>
            <person name="Bullock K."/>
            <person name="Deik A."/>
            <person name="Scott J."/>
            <person name="Pierce K.A."/>
            <person name="Xavier R.J."/>
            <person name="Alm E.J."/>
        </authorList>
    </citation>
    <scope>NUCLEOTIDE SEQUENCE [LARGE SCALE GENOMIC DNA]</scope>
    <source>
        <strain evidence="10 20">BIOML-A19</strain>
        <strain evidence="9 23">BIOML-A21</strain>
        <strain evidence="8 21">BIOML-A25</strain>
        <strain evidence="7 22">BIOML-A31</strain>
    </source>
</reference>
<dbReference type="InterPro" id="IPR010982">
    <property type="entry name" value="Lambda_DNA-bd_dom_sf"/>
</dbReference>
<evidence type="ECO:0000313" key="16">
    <source>
        <dbReference type="Proteomes" id="UP000095725"/>
    </source>
</evidence>
<evidence type="ECO:0000256" key="2">
    <source>
        <dbReference type="ARBA" id="ARBA00023125"/>
    </source>
</evidence>
<dbReference type="Proteomes" id="UP000491168">
    <property type="component" value="Unassembled WGS sequence"/>
</dbReference>
<dbReference type="PANTHER" id="PTHR30146">
    <property type="entry name" value="LACI-RELATED TRANSCRIPTIONAL REPRESSOR"/>
    <property type="match status" value="1"/>
</dbReference>
<dbReference type="Gene3D" id="3.40.50.2300">
    <property type="match status" value="2"/>
</dbReference>
<evidence type="ECO:0000313" key="10">
    <source>
        <dbReference type="EMBL" id="KAA5496557.1"/>
    </source>
</evidence>
<dbReference type="GO" id="GO:0003700">
    <property type="term" value="F:DNA-binding transcription factor activity"/>
    <property type="evidence" value="ECO:0007669"/>
    <property type="project" value="TreeGrafter"/>
</dbReference>
<keyword evidence="2 11" id="KW-0238">DNA-binding</keyword>
<gene>
    <name evidence="6" type="primary">degA</name>
    <name evidence="14" type="ORF">DW190_04310</name>
    <name evidence="13" type="ORF">DW794_04875</name>
    <name evidence="12" type="ORF">DXA49_10125</name>
    <name evidence="5" type="ORF">ERS852494_01728</name>
    <name evidence="6" type="ORF">ERS852558_02254</name>
    <name evidence="10" type="ORF">F2Y31_16690</name>
    <name evidence="9" type="ORF">F2Y35_06645</name>
    <name evidence="7" type="ORF">F2Y36_01435</name>
    <name evidence="8" type="ORF">F2Y39_10710</name>
    <name evidence="11" type="ORF">Q4469_05930</name>
</gene>
<keyword evidence="3" id="KW-0804">Transcription</keyword>
<keyword evidence="1" id="KW-0805">Transcription regulation</keyword>
<dbReference type="SUPFAM" id="SSF53822">
    <property type="entry name" value="Periplasmic binding protein-like I"/>
    <property type="match status" value="1"/>
</dbReference>
<dbReference type="InterPro" id="IPR025997">
    <property type="entry name" value="SBP_2_dom"/>
</dbReference>
<evidence type="ECO:0000313" key="5">
    <source>
        <dbReference type="EMBL" id="CUP19406.1"/>
    </source>
</evidence>
<dbReference type="SUPFAM" id="SSF47413">
    <property type="entry name" value="lambda repressor-like DNA-binding domains"/>
    <property type="match status" value="1"/>
</dbReference>
<evidence type="ECO:0000313" key="22">
    <source>
        <dbReference type="Proteomes" id="UP000475905"/>
    </source>
</evidence>
<evidence type="ECO:0000256" key="3">
    <source>
        <dbReference type="ARBA" id="ARBA00023163"/>
    </source>
</evidence>
<dbReference type="GeneID" id="75114594"/>
<accession>A0A174US39</accession>
<evidence type="ECO:0000313" key="9">
    <source>
        <dbReference type="EMBL" id="KAA5493377.1"/>
    </source>
</evidence>
<dbReference type="KEGG" id="bcac:CGC64_13420"/>
<dbReference type="RefSeq" id="WP_005675893.1">
    <property type="nucleotide sequence ID" value="NZ_CABMOQ010000006.1"/>
</dbReference>
<dbReference type="InterPro" id="IPR028082">
    <property type="entry name" value="Peripla_BP_I"/>
</dbReference>
<dbReference type="EMBL" id="QSCS01000013">
    <property type="protein sequence ID" value="RGY25924.1"/>
    <property type="molecule type" value="Genomic_DNA"/>
</dbReference>
<dbReference type="EMBL" id="QRKD01000002">
    <property type="protein sequence ID" value="RHH93912.1"/>
    <property type="molecule type" value="Genomic_DNA"/>
</dbReference>
<evidence type="ECO:0000313" key="7">
    <source>
        <dbReference type="EMBL" id="KAA5466546.1"/>
    </source>
</evidence>
<name>A0A174US39_9BACE</name>
<evidence type="ECO:0000256" key="1">
    <source>
        <dbReference type="ARBA" id="ARBA00023015"/>
    </source>
</evidence>
<dbReference type="CDD" id="cd01392">
    <property type="entry name" value="HTH_LacI"/>
    <property type="match status" value="1"/>
</dbReference>
<dbReference type="EMBL" id="VVYJ01000005">
    <property type="protein sequence ID" value="KAA5477228.1"/>
    <property type="molecule type" value="Genomic_DNA"/>
</dbReference>
<reference evidence="15 16" key="1">
    <citation type="submission" date="2015-09" db="EMBL/GenBank/DDBJ databases">
        <authorList>
            <consortium name="Pathogen Informatics"/>
        </authorList>
    </citation>
    <scope>NUCLEOTIDE SEQUENCE [LARGE SCALE GENOMIC DNA]</scope>
    <source>
        <strain evidence="5 15">2789STDY5834880</strain>
        <strain evidence="6 16">2789STDY5834946</strain>
    </source>
</reference>
<dbReference type="Proteomes" id="UP000095657">
    <property type="component" value="Unassembled WGS sequence"/>
</dbReference>
<dbReference type="AlphaFoldDB" id="A0A174US39"/>
<dbReference type="Gene3D" id="1.10.260.40">
    <property type="entry name" value="lambda repressor-like DNA-binding domains"/>
    <property type="match status" value="1"/>
</dbReference>
<proteinExistence type="predicted"/>
<protein>
    <submittedName>
        <fullName evidence="11">LacI family DNA-binding transcriptional regulator</fullName>
    </submittedName>
    <submittedName>
        <fullName evidence="7">Substrate-binding domain-containing protein</fullName>
    </submittedName>
    <submittedName>
        <fullName evidence="6">Transcriptional regulators</fullName>
    </submittedName>
</protein>
<dbReference type="Proteomes" id="UP000284689">
    <property type="component" value="Unassembled WGS sequence"/>
</dbReference>
<dbReference type="Proteomes" id="UP000427825">
    <property type="component" value="Unassembled WGS sequence"/>
</dbReference>
<evidence type="ECO:0000313" key="6">
    <source>
        <dbReference type="EMBL" id="CUQ22848.1"/>
    </source>
</evidence>
<dbReference type="PROSITE" id="PS00356">
    <property type="entry name" value="HTH_LACI_1"/>
    <property type="match status" value="1"/>
</dbReference>
<evidence type="ECO:0000313" key="19">
    <source>
        <dbReference type="Proteomes" id="UP000284689"/>
    </source>
</evidence>
<evidence type="ECO:0000313" key="14">
    <source>
        <dbReference type="EMBL" id="RHH93912.1"/>
    </source>
</evidence>
<evidence type="ECO:0000259" key="4">
    <source>
        <dbReference type="PROSITE" id="PS50932"/>
    </source>
</evidence>
<dbReference type="EMBL" id="VVYP01000001">
    <property type="protein sequence ID" value="KAA5466546.1"/>
    <property type="molecule type" value="Genomic_DNA"/>
</dbReference>
<evidence type="ECO:0000313" key="12">
    <source>
        <dbReference type="EMBL" id="RGY25924.1"/>
    </source>
</evidence>
<dbReference type="SMART" id="SM00354">
    <property type="entry name" value="HTH_LACI"/>
    <property type="match status" value="1"/>
</dbReference>
<dbReference type="Pfam" id="PF13407">
    <property type="entry name" value="Peripla_BP_4"/>
    <property type="match status" value="1"/>
</dbReference>
<dbReference type="InterPro" id="IPR000843">
    <property type="entry name" value="HTH_LacI"/>
</dbReference>
<dbReference type="GO" id="GO:0000976">
    <property type="term" value="F:transcription cis-regulatory region binding"/>
    <property type="evidence" value="ECO:0007669"/>
    <property type="project" value="TreeGrafter"/>
</dbReference>
<evidence type="ECO:0000313" key="21">
    <source>
        <dbReference type="Proteomes" id="UP000427825"/>
    </source>
</evidence>
<dbReference type="Proteomes" id="UP000475905">
    <property type="component" value="Unassembled WGS sequence"/>
</dbReference>
<reference evidence="17 18" key="2">
    <citation type="submission" date="2018-08" db="EMBL/GenBank/DDBJ databases">
        <title>A genome reference for cultivated species of the human gut microbiota.</title>
        <authorList>
            <person name="Zou Y."/>
            <person name="Xue W."/>
            <person name="Luo G."/>
        </authorList>
    </citation>
    <scope>NUCLEOTIDE SEQUENCE [LARGE SCALE GENOMIC DNA]</scope>
    <source>
        <strain evidence="14 17">AM16-49B</strain>
        <strain evidence="13 19">AM31-16AC</strain>
        <strain evidence="12 18">OF02-6LB</strain>
    </source>
</reference>
<dbReference type="EMBL" id="CZBL01000008">
    <property type="protein sequence ID" value="CUQ22848.1"/>
    <property type="molecule type" value="Genomic_DNA"/>
</dbReference>
<evidence type="ECO:0000313" key="8">
    <source>
        <dbReference type="EMBL" id="KAA5477228.1"/>
    </source>
</evidence>
<evidence type="ECO:0000313" key="23">
    <source>
        <dbReference type="Proteomes" id="UP000491168"/>
    </source>
</evidence>
<dbReference type="Proteomes" id="UP000283512">
    <property type="component" value="Unassembled WGS sequence"/>
</dbReference>
<evidence type="ECO:0000313" key="13">
    <source>
        <dbReference type="EMBL" id="RHD51557.1"/>
    </source>
</evidence>
<dbReference type="EMBL" id="JAUONL010000003">
    <property type="protein sequence ID" value="MDO6357226.1"/>
    <property type="molecule type" value="Genomic_DNA"/>
</dbReference>